<dbReference type="PROSITE" id="PS50885">
    <property type="entry name" value="HAMP"/>
    <property type="match status" value="1"/>
</dbReference>
<evidence type="ECO:0000256" key="7">
    <source>
        <dbReference type="SAM" id="Phobius"/>
    </source>
</evidence>
<keyword evidence="5 7" id="KW-0472">Membrane</keyword>
<feature type="transmembrane region" description="Helical" evidence="7">
    <location>
        <begin position="191"/>
        <end position="209"/>
    </location>
</feature>
<organism evidence="9 10">
    <name type="scientific">Rhizobium helianthi</name>
    <dbReference type="NCBI Taxonomy" id="1132695"/>
    <lineage>
        <taxon>Bacteria</taxon>
        <taxon>Pseudomonadati</taxon>
        <taxon>Pseudomonadota</taxon>
        <taxon>Alphaproteobacteria</taxon>
        <taxon>Hyphomicrobiales</taxon>
        <taxon>Rhizobiaceae</taxon>
        <taxon>Rhizobium/Agrobacterium group</taxon>
        <taxon>Rhizobium</taxon>
    </lineage>
</organism>
<dbReference type="Gene3D" id="6.10.340.10">
    <property type="match status" value="1"/>
</dbReference>
<feature type="region of interest" description="Disordered" evidence="6">
    <location>
        <begin position="265"/>
        <end position="292"/>
    </location>
</feature>
<dbReference type="Proteomes" id="UP001597322">
    <property type="component" value="Unassembled WGS sequence"/>
</dbReference>
<feature type="non-terminal residue" evidence="9">
    <location>
        <position position="292"/>
    </location>
</feature>
<evidence type="ECO:0000259" key="8">
    <source>
        <dbReference type="PROSITE" id="PS50885"/>
    </source>
</evidence>
<feature type="transmembrane region" description="Helical" evidence="7">
    <location>
        <begin position="12"/>
        <end position="31"/>
    </location>
</feature>
<dbReference type="EMBL" id="JBHUEQ010000018">
    <property type="protein sequence ID" value="MFD1746012.1"/>
    <property type="molecule type" value="Genomic_DNA"/>
</dbReference>
<keyword evidence="4 7" id="KW-1133">Transmembrane helix</keyword>
<evidence type="ECO:0000256" key="3">
    <source>
        <dbReference type="ARBA" id="ARBA00022692"/>
    </source>
</evidence>
<feature type="domain" description="HAMP" evidence="8">
    <location>
        <begin position="210"/>
        <end position="263"/>
    </location>
</feature>
<protein>
    <submittedName>
        <fullName evidence="9">Cache domain-containing protein</fullName>
    </submittedName>
</protein>
<proteinExistence type="predicted"/>
<evidence type="ECO:0000256" key="4">
    <source>
        <dbReference type="ARBA" id="ARBA00022989"/>
    </source>
</evidence>
<reference evidence="10" key="1">
    <citation type="journal article" date="2019" name="Int. J. Syst. Evol. Microbiol.">
        <title>The Global Catalogue of Microorganisms (GCM) 10K type strain sequencing project: providing services to taxonomists for standard genome sequencing and annotation.</title>
        <authorList>
            <consortium name="The Broad Institute Genomics Platform"/>
            <consortium name="The Broad Institute Genome Sequencing Center for Infectious Disease"/>
            <person name="Wu L."/>
            <person name="Ma J."/>
        </authorList>
    </citation>
    <scope>NUCLEOTIDE SEQUENCE [LARGE SCALE GENOMIC DNA]</scope>
    <source>
        <strain evidence="10">CG52</strain>
    </source>
</reference>
<evidence type="ECO:0000256" key="1">
    <source>
        <dbReference type="ARBA" id="ARBA00004651"/>
    </source>
</evidence>
<dbReference type="SMART" id="SM01049">
    <property type="entry name" value="Cache_2"/>
    <property type="match status" value="1"/>
</dbReference>
<gene>
    <name evidence="9" type="ORF">ACFSE1_11120</name>
</gene>
<dbReference type="InterPro" id="IPR003660">
    <property type="entry name" value="HAMP_dom"/>
</dbReference>
<keyword evidence="3 7" id="KW-0812">Transmembrane</keyword>
<evidence type="ECO:0000313" key="9">
    <source>
        <dbReference type="EMBL" id="MFD1746012.1"/>
    </source>
</evidence>
<sequence>MKNLRISTQLAILIGSLILCFCLVLVSQMFVLKDSLYQQRYDMQRIQTESALGILSHYRDLEVKGELSREEAQKLAFSSVEAMRYNPDGYMFGYDYAGNRLIYPGHVGVGKNFNHVADKNGFRLITALIDNARNEKTWITYVWPRPGMPETEAVPKVGYSLPFEPWGMMVGTGAYLDDLDAFVWKNAVKSASASVAVMVLAIGVAYLIIKGITGPLTHLRSALASLADDNCDFEIPHTSRKNEIGLMARATQALQEKVRERHTMAERQKLQDAELEAERRRNEALQHQEAEQ</sequence>
<accession>A0ABW4M4U5</accession>
<keyword evidence="10" id="KW-1185">Reference proteome</keyword>
<comment type="subcellular location">
    <subcellularLocation>
        <location evidence="1">Cell membrane</location>
        <topology evidence="1">Multi-pass membrane protein</topology>
    </subcellularLocation>
</comment>
<dbReference type="SUPFAM" id="SSF158472">
    <property type="entry name" value="HAMP domain-like"/>
    <property type="match status" value="1"/>
</dbReference>
<keyword evidence="2" id="KW-1003">Cell membrane</keyword>
<dbReference type="Gene3D" id="3.30.450.20">
    <property type="entry name" value="PAS domain"/>
    <property type="match status" value="1"/>
</dbReference>
<dbReference type="InterPro" id="IPR033480">
    <property type="entry name" value="sCache_2"/>
</dbReference>
<name>A0ABW4M4U5_9HYPH</name>
<evidence type="ECO:0000256" key="5">
    <source>
        <dbReference type="ARBA" id="ARBA00023136"/>
    </source>
</evidence>
<dbReference type="Pfam" id="PF17200">
    <property type="entry name" value="sCache_2"/>
    <property type="match status" value="1"/>
</dbReference>
<dbReference type="RefSeq" id="WP_377400826.1">
    <property type="nucleotide sequence ID" value="NZ_JBHUEQ010000018.1"/>
</dbReference>
<evidence type="ECO:0000313" key="10">
    <source>
        <dbReference type="Proteomes" id="UP001597322"/>
    </source>
</evidence>
<evidence type="ECO:0000256" key="2">
    <source>
        <dbReference type="ARBA" id="ARBA00022475"/>
    </source>
</evidence>
<comment type="caution">
    <text evidence="9">The sequence shown here is derived from an EMBL/GenBank/DDBJ whole genome shotgun (WGS) entry which is preliminary data.</text>
</comment>
<evidence type="ECO:0000256" key="6">
    <source>
        <dbReference type="SAM" id="MobiDB-lite"/>
    </source>
</evidence>